<protein>
    <recommendedName>
        <fullName evidence="3">DUF1542 domain-containing protein</fullName>
    </recommendedName>
</protein>
<name>A0ABS2MFB1_9ACTN</name>
<proteinExistence type="predicted"/>
<dbReference type="RefSeq" id="WP_193667481.1">
    <property type="nucleotide sequence ID" value="NZ_CAXICV010000105.1"/>
</dbReference>
<evidence type="ECO:0000313" key="2">
    <source>
        <dbReference type="Proteomes" id="UP000732378"/>
    </source>
</evidence>
<dbReference type="EMBL" id="JAFBBZ010000001">
    <property type="protein sequence ID" value="MBM7509871.1"/>
    <property type="molecule type" value="Genomic_DNA"/>
</dbReference>
<organism evidence="1 2">
    <name type="scientific">Nocardioides salarius</name>
    <dbReference type="NCBI Taxonomy" id="374513"/>
    <lineage>
        <taxon>Bacteria</taxon>
        <taxon>Bacillati</taxon>
        <taxon>Actinomycetota</taxon>
        <taxon>Actinomycetes</taxon>
        <taxon>Propionibacteriales</taxon>
        <taxon>Nocardioidaceae</taxon>
        <taxon>Nocardioides</taxon>
    </lineage>
</organism>
<dbReference type="Proteomes" id="UP000732378">
    <property type="component" value="Unassembled WGS sequence"/>
</dbReference>
<gene>
    <name evidence="1" type="ORF">JOE61_003685</name>
</gene>
<evidence type="ECO:0008006" key="3">
    <source>
        <dbReference type="Google" id="ProtNLM"/>
    </source>
</evidence>
<accession>A0ABS2MFB1</accession>
<keyword evidence="2" id="KW-1185">Reference proteome</keyword>
<comment type="caution">
    <text evidence="1">The sequence shown here is derived from an EMBL/GenBank/DDBJ whole genome shotgun (WGS) entry which is preliminary data.</text>
</comment>
<evidence type="ECO:0000313" key="1">
    <source>
        <dbReference type="EMBL" id="MBM7509871.1"/>
    </source>
</evidence>
<sequence length="249" mass="26590">MPDLLIVLLALAAGGGLLLWVTQAGRRRAEQARQAELAPVRQLVFEDVTALGTELQDLDAEMLGHTLDAGANADYQRALDAYEAAKAAGEAITSPDQVEDVTRIIEDGRYAVACVQARVHGEPLPTRRPPCFFDPRHGLSTTDVPFTPSGGARREVPACALDAERVRAGAEPDARQVMVGTRRVPYWQGGRAYQPYAQGYYGAFTPMDWMFAGLLFSGMGGFDALGGIGEGIGEGLGGIGEGFGDLFDF</sequence>
<reference evidence="1 2" key="1">
    <citation type="submission" date="2021-01" db="EMBL/GenBank/DDBJ databases">
        <title>Sequencing the genomes of 1000 actinobacteria strains.</title>
        <authorList>
            <person name="Klenk H.-P."/>
        </authorList>
    </citation>
    <scope>NUCLEOTIDE SEQUENCE [LARGE SCALE GENOMIC DNA]</scope>
    <source>
        <strain evidence="1 2">DSM 18239</strain>
    </source>
</reference>